<evidence type="ECO:0000256" key="4">
    <source>
        <dbReference type="ARBA" id="ARBA00023242"/>
    </source>
</evidence>
<dbReference type="AlphaFoldDB" id="A0A1D3D6N9"/>
<dbReference type="VEuPathDB" id="ToxoDB:cyc_03707"/>
<dbReference type="EMBL" id="JROU02000485">
    <property type="protein sequence ID" value="OEH79122.1"/>
    <property type="molecule type" value="Genomic_DNA"/>
</dbReference>
<comment type="catalytic activity">
    <reaction evidence="6">
        <text>O-phospho-L-threonyl-[protein] + H2O = L-threonyl-[protein] + phosphate</text>
        <dbReference type="Rhea" id="RHEA:47004"/>
        <dbReference type="Rhea" id="RHEA-COMP:11060"/>
        <dbReference type="Rhea" id="RHEA-COMP:11605"/>
        <dbReference type="ChEBI" id="CHEBI:15377"/>
        <dbReference type="ChEBI" id="CHEBI:30013"/>
        <dbReference type="ChEBI" id="CHEBI:43474"/>
        <dbReference type="ChEBI" id="CHEBI:61977"/>
        <dbReference type="EC" id="3.1.3.16"/>
    </reaction>
</comment>
<name>A0A1D3D6N9_9EIME</name>
<comment type="caution">
    <text evidence="9">The sequence shown here is derived from an EMBL/GenBank/DDBJ whole genome shotgun (WGS) entry which is preliminary data.</text>
</comment>
<sequence>MRAAAVATVATAAVGEYIRITGLTGRHSISFRSWKVRSFAAELLLNAPTPGDLQVPNELHHPLPLMLLPLPLPCMAEIFHRSVIKLRPGSITFLREMSRYFELFLYTMGTATHAKTAETYSLLLKDQIFSSSSPLLLPPPFLTPPRKALSAAPSASFPSLLLPPPFLLQHRQPSHRTLFASLVPRLPSRAADSTLVQYLAGCLPPSLLKPFSMELSYHFPFIDAELSSLPLAFGTGMRLCVCMRLCVKALRLLDPSGRFFASRVFSRGDSVGGLKRIRRIFPTERKLALAVDDLEFMWEDTSKCIKVEGYFFFEDPSAGDVGRLAPETVSQWLGAARPFCNFLPSVRTRKATTGERWRKHSSAAAVAIEQETHAEALAQQQREQREERELKEQQVMGAAASKGEVASPCEPVAAHTAEGATPNAEIRTATDDGRGSLPQGASETFLLPRPIKKASGASAAKPKTADPARSSSSGSRAYGGSNGGWDHASNTRSAAASPSSTSSACRSAAAKGGGAPRDAEEKAVAAKGGAPGVGGRRAEIEGPFSPSFFQSSVLRDSDRQLAYLMQILKGIHYLIKAPSASGGENPRERVGLCRRKNRLTEDESCPIALSVLRNLPDVSWVLQAFRQQALRGTVISSTGVQGRHLPRLSCTDLGRLITVLGGTVSDDFTENCTHLLCTKEPEAAQQADDEDAQQWEELWEEGFSALGNAEERPLESAFDFRQCEGIARCCWEPEEGHDPLKDDIYGPVIKAVDKAVRRLQKSSYLHLSEALHGLLKPADLGASGTLPDGGGAETAPQGPPALAPQGEMGSDCQEPEAAQQADDEDAQQWEELWEEGFSALGNAEE</sequence>
<dbReference type="InterPro" id="IPR036420">
    <property type="entry name" value="BRCT_dom_sf"/>
</dbReference>
<dbReference type="GO" id="GO:0008420">
    <property type="term" value="F:RNA polymerase II CTD heptapeptide repeat phosphatase activity"/>
    <property type="evidence" value="ECO:0007669"/>
    <property type="project" value="InterPro"/>
</dbReference>
<dbReference type="GO" id="GO:0005634">
    <property type="term" value="C:nucleus"/>
    <property type="evidence" value="ECO:0007669"/>
    <property type="project" value="UniProtKB-SubCell"/>
</dbReference>
<accession>A0A1D3D6N9</accession>
<protein>
    <recommendedName>
        <fullName evidence="2">protein-serine/threonine phosphatase</fullName>
        <ecNumber evidence="2">3.1.3.16</ecNumber>
    </recommendedName>
</protein>
<dbReference type="InterPro" id="IPR004274">
    <property type="entry name" value="FCP1_dom"/>
</dbReference>
<keyword evidence="3" id="KW-0378">Hydrolase</keyword>
<dbReference type="SUPFAM" id="SSF52113">
    <property type="entry name" value="BRCT domain"/>
    <property type="match status" value="1"/>
</dbReference>
<evidence type="ECO:0000313" key="10">
    <source>
        <dbReference type="Proteomes" id="UP000095192"/>
    </source>
</evidence>
<feature type="compositionally biased region" description="Basic and acidic residues" evidence="7">
    <location>
        <begin position="382"/>
        <end position="392"/>
    </location>
</feature>
<dbReference type="InterPro" id="IPR023214">
    <property type="entry name" value="HAD_sf"/>
</dbReference>
<feature type="domain" description="FCP1 homology" evidence="8">
    <location>
        <begin position="61"/>
        <end position="317"/>
    </location>
</feature>
<feature type="compositionally biased region" description="Low complexity" evidence="7">
    <location>
        <begin position="453"/>
        <end position="462"/>
    </location>
</feature>
<feature type="compositionally biased region" description="Low complexity" evidence="7">
    <location>
        <begin position="470"/>
        <end position="479"/>
    </location>
</feature>
<dbReference type="Gene3D" id="3.40.50.10190">
    <property type="entry name" value="BRCT domain"/>
    <property type="match status" value="1"/>
</dbReference>
<comment type="catalytic activity">
    <reaction evidence="5">
        <text>O-phospho-L-seryl-[protein] + H2O = L-seryl-[protein] + phosphate</text>
        <dbReference type="Rhea" id="RHEA:20629"/>
        <dbReference type="Rhea" id="RHEA-COMP:9863"/>
        <dbReference type="Rhea" id="RHEA-COMP:11604"/>
        <dbReference type="ChEBI" id="CHEBI:15377"/>
        <dbReference type="ChEBI" id="CHEBI:29999"/>
        <dbReference type="ChEBI" id="CHEBI:43474"/>
        <dbReference type="ChEBI" id="CHEBI:83421"/>
        <dbReference type="EC" id="3.1.3.16"/>
    </reaction>
</comment>
<dbReference type="SMART" id="SM00577">
    <property type="entry name" value="CPDc"/>
    <property type="match status" value="1"/>
</dbReference>
<dbReference type="VEuPathDB" id="ToxoDB:LOC34620360"/>
<evidence type="ECO:0000259" key="8">
    <source>
        <dbReference type="SMART" id="SM00577"/>
    </source>
</evidence>
<feature type="compositionally biased region" description="Low complexity" evidence="7">
    <location>
        <begin position="803"/>
        <end position="820"/>
    </location>
</feature>
<feature type="region of interest" description="Disordered" evidence="7">
    <location>
        <begin position="782"/>
        <end position="828"/>
    </location>
</feature>
<gene>
    <name evidence="9" type="ORF">cyc_03707</name>
</gene>
<dbReference type="VEuPathDB" id="ToxoDB:LOC113146468"/>
<dbReference type="Gene3D" id="3.40.50.1000">
    <property type="entry name" value="HAD superfamily/HAD-like"/>
    <property type="match status" value="2"/>
</dbReference>
<dbReference type="Proteomes" id="UP000095192">
    <property type="component" value="Unassembled WGS sequence"/>
</dbReference>
<feature type="compositionally biased region" description="Low complexity" evidence="7">
    <location>
        <begin position="488"/>
        <end position="510"/>
    </location>
</feature>
<dbReference type="PANTHER" id="PTHR23081">
    <property type="entry name" value="RNA POLYMERASE II CTD PHOSPHATASE"/>
    <property type="match status" value="1"/>
</dbReference>
<dbReference type="PANTHER" id="PTHR23081:SF36">
    <property type="entry name" value="RNA POLYMERASE II SUBUNIT A C-TERMINAL DOMAIN PHOSPHATASE"/>
    <property type="match status" value="1"/>
</dbReference>
<evidence type="ECO:0000256" key="7">
    <source>
        <dbReference type="SAM" id="MobiDB-lite"/>
    </source>
</evidence>
<comment type="subcellular location">
    <subcellularLocation>
        <location evidence="1">Nucleus</location>
    </subcellularLocation>
</comment>
<reference evidence="9 10" key="1">
    <citation type="journal article" date="2016" name="BMC Genomics">
        <title>Comparative genomics reveals Cyclospora cayetanensis possesses coccidia-like metabolism and invasion components but unique surface antigens.</title>
        <authorList>
            <person name="Liu S."/>
            <person name="Wang L."/>
            <person name="Zheng H."/>
            <person name="Xu Z."/>
            <person name="Roellig D.M."/>
            <person name="Li N."/>
            <person name="Frace M.A."/>
            <person name="Tang K."/>
            <person name="Arrowood M.J."/>
            <person name="Moss D.M."/>
            <person name="Zhang L."/>
            <person name="Feng Y."/>
            <person name="Xiao L."/>
        </authorList>
    </citation>
    <scope>NUCLEOTIDE SEQUENCE [LARGE SCALE GENOMIC DNA]</scope>
    <source>
        <strain evidence="9 10">CHN_HEN01</strain>
    </source>
</reference>
<proteinExistence type="predicted"/>
<organism evidence="9 10">
    <name type="scientific">Cyclospora cayetanensis</name>
    <dbReference type="NCBI Taxonomy" id="88456"/>
    <lineage>
        <taxon>Eukaryota</taxon>
        <taxon>Sar</taxon>
        <taxon>Alveolata</taxon>
        <taxon>Apicomplexa</taxon>
        <taxon>Conoidasida</taxon>
        <taxon>Coccidia</taxon>
        <taxon>Eucoccidiorida</taxon>
        <taxon>Eimeriorina</taxon>
        <taxon>Eimeriidae</taxon>
        <taxon>Cyclospora</taxon>
    </lineage>
</organism>
<evidence type="ECO:0000256" key="2">
    <source>
        <dbReference type="ARBA" id="ARBA00013081"/>
    </source>
</evidence>
<dbReference type="InterPro" id="IPR039189">
    <property type="entry name" value="Fcp1"/>
</dbReference>
<evidence type="ECO:0000256" key="5">
    <source>
        <dbReference type="ARBA" id="ARBA00047761"/>
    </source>
</evidence>
<dbReference type="EC" id="3.1.3.16" evidence="2"/>
<evidence type="ECO:0000256" key="6">
    <source>
        <dbReference type="ARBA" id="ARBA00048336"/>
    </source>
</evidence>
<keyword evidence="10" id="KW-1185">Reference proteome</keyword>
<evidence type="ECO:0000256" key="1">
    <source>
        <dbReference type="ARBA" id="ARBA00004123"/>
    </source>
</evidence>
<evidence type="ECO:0000313" key="9">
    <source>
        <dbReference type="EMBL" id="OEH79122.1"/>
    </source>
</evidence>
<dbReference type="InParanoid" id="A0A1D3D6N9"/>
<evidence type="ECO:0000256" key="3">
    <source>
        <dbReference type="ARBA" id="ARBA00022801"/>
    </source>
</evidence>
<feature type="region of interest" description="Disordered" evidence="7">
    <location>
        <begin position="375"/>
        <end position="538"/>
    </location>
</feature>
<keyword evidence="4" id="KW-0539">Nucleus</keyword>